<dbReference type="GO" id="GO:0005615">
    <property type="term" value="C:extracellular space"/>
    <property type="evidence" value="ECO:0007669"/>
    <property type="project" value="TreeGrafter"/>
</dbReference>
<keyword evidence="9" id="KW-0449">Lipoprotein</keyword>
<gene>
    <name evidence="11" type="ORF">LSH36_486g01032</name>
</gene>
<keyword evidence="4" id="KW-0964">Secreted</keyword>
<sequence>MRVQCKCHGVSGSCEMKTCWRAMPSFGDVGSELKEKFDGATEVEEKKVGSRKQLTPRNPLFKLHADDDLVYLQASPDFCEPDPKTGSLGTHGRLCNKTSKAIDGCDLLCCGRGFNTQHRRVVERCMCKFHWCCYKQVRPCSFLNSSRFMPVSGRSRWIITCISRDKSLGHNVRLNIVMVKPAFMETL</sequence>
<name>A0AAD9MYT6_9ANNE</name>
<dbReference type="Proteomes" id="UP001208570">
    <property type="component" value="Unassembled WGS sequence"/>
</dbReference>
<protein>
    <recommendedName>
        <fullName evidence="10">Protein Wnt</fullName>
    </recommendedName>
</protein>
<keyword evidence="12" id="KW-1185">Reference proteome</keyword>
<evidence type="ECO:0000256" key="8">
    <source>
        <dbReference type="ARBA" id="ARBA00023180"/>
    </source>
</evidence>
<keyword evidence="6 10" id="KW-0879">Wnt signaling pathway</keyword>
<evidence type="ECO:0000256" key="3">
    <source>
        <dbReference type="ARBA" id="ARBA00022473"/>
    </source>
</evidence>
<comment type="caution">
    <text evidence="11">The sequence shown here is derived from an EMBL/GenBank/DDBJ whole genome shotgun (WGS) entry which is preliminary data.</text>
</comment>
<evidence type="ECO:0000256" key="4">
    <source>
        <dbReference type="ARBA" id="ARBA00022525"/>
    </source>
</evidence>
<dbReference type="PROSITE" id="PS00246">
    <property type="entry name" value="WNT1"/>
    <property type="match status" value="1"/>
</dbReference>
<dbReference type="GO" id="GO:0005125">
    <property type="term" value="F:cytokine activity"/>
    <property type="evidence" value="ECO:0007669"/>
    <property type="project" value="TreeGrafter"/>
</dbReference>
<evidence type="ECO:0000256" key="2">
    <source>
        <dbReference type="ARBA" id="ARBA00005683"/>
    </source>
</evidence>
<dbReference type="Pfam" id="PF00110">
    <property type="entry name" value="wnt"/>
    <property type="match status" value="1"/>
</dbReference>
<proteinExistence type="inferred from homology"/>
<evidence type="ECO:0000256" key="5">
    <source>
        <dbReference type="ARBA" id="ARBA00022530"/>
    </source>
</evidence>
<comment type="similarity">
    <text evidence="2 10">Belongs to the Wnt family.</text>
</comment>
<comment type="function">
    <text evidence="10">Ligand for members of the frizzled family of seven transmembrane receptors.</text>
</comment>
<dbReference type="InterPro" id="IPR005817">
    <property type="entry name" value="Wnt"/>
</dbReference>
<keyword evidence="8" id="KW-0325">Glycoprotein</keyword>
<keyword evidence="7" id="KW-1015">Disulfide bond</keyword>
<organism evidence="11 12">
    <name type="scientific">Paralvinella palmiformis</name>
    <dbReference type="NCBI Taxonomy" id="53620"/>
    <lineage>
        <taxon>Eukaryota</taxon>
        <taxon>Metazoa</taxon>
        <taxon>Spiralia</taxon>
        <taxon>Lophotrochozoa</taxon>
        <taxon>Annelida</taxon>
        <taxon>Polychaeta</taxon>
        <taxon>Sedentaria</taxon>
        <taxon>Canalipalpata</taxon>
        <taxon>Terebellida</taxon>
        <taxon>Terebelliformia</taxon>
        <taxon>Alvinellidae</taxon>
        <taxon>Paralvinella</taxon>
    </lineage>
</organism>
<evidence type="ECO:0000256" key="7">
    <source>
        <dbReference type="ARBA" id="ARBA00023157"/>
    </source>
</evidence>
<evidence type="ECO:0000256" key="6">
    <source>
        <dbReference type="ARBA" id="ARBA00022687"/>
    </source>
</evidence>
<accession>A0AAD9MYT6</accession>
<dbReference type="EMBL" id="JAODUP010000486">
    <property type="protein sequence ID" value="KAK2148706.1"/>
    <property type="molecule type" value="Genomic_DNA"/>
</dbReference>
<dbReference type="InterPro" id="IPR043158">
    <property type="entry name" value="Wnt_C"/>
</dbReference>
<dbReference type="AlphaFoldDB" id="A0AAD9MYT6"/>
<reference evidence="11" key="1">
    <citation type="journal article" date="2023" name="Mol. Biol. Evol.">
        <title>Third-Generation Sequencing Reveals the Adaptive Role of the Epigenome in Three Deep-Sea Polychaetes.</title>
        <authorList>
            <person name="Perez M."/>
            <person name="Aroh O."/>
            <person name="Sun Y."/>
            <person name="Lan Y."/>
            <person name="Juniper S.K."/>
            <person name="Young C.R."/>
            <person name="Angers B."/>
            <person name="Qian P.Y."/>
        </authorList>
    </citation>
    <scope>NUCLEOTIDE SEQUENCE</scope>
    <source>
        <strain evidence="11">P08H-3</strain>
    </source>
</reference>
<evidence type="ECO:0000313" key="12">
    <source>
        <dbReference type="Proteomes" id="UP001208570"/>
    </source>
</evidence>
<evidence type="ECO:0000256" key="10">
    <source>
        <dbReference type="RuleBase" id="RU003500"/>
    </source>
</evidence>
<dbReference type="GO" id="GO:0030182">
    <property type="term" value="P:neuron differentiation"/>
    <property type="evidence" value="ECO:0007669"/>
    <property type="project" value="TreeGrafter"/>
</dbReference>
<keyword evidence="3 10" id="KW-0217">Developmental protein</keyword>
<dbReference type="InterPro" id="IPR018161">
    <property type="entry name" value="Wnt_CS"/>
</dbReference>
<evidence type="ECO:0000256" key="1">
    <source>
        <dbReference type="ARBA" id="ARBA00004498"/>
    </source>
</evidence>
<dbReference type="PANTHER" id="PTHR12027">
    <property type="entry name" value="WNT RELATED"/>
    <property type="match status" value="1"/>
</dbReference>
<dbReference type="GO" id="GO:0005109">
    <property type="term" value="F:frizzled binding"/>
    <property type="evidence" value="ECO:0007669"/>
    <property type="project" value="TreeGrafter"/>
</dbReference>
<dbReference type="GO" id="GO:0045165">
    <property type="term" value="P:cell fate commitment"/>
    <property type="evidence" value="ECO:0007669"/>
    <property type="project" value="TreeGrafter"/>
</dbReference>
<dbReference type="Gene3D" id="3.30.2460.20">
    <property type="match status" value="1"/>
</dbReference>
<dbReference type="GO" id="GO:0060070">
    <property type="term" value="P:canonical Wnt signaling pathway"/>
    <property type="evidence" value="ECO:0007669"/>
    <property type="project" value="TreeGrafter"/>
</dbReference>
<keyword evidence="5" id="KW-0272">Extracellular matrix</keyword>
<evidence type="ECO:0000313" key="11">
    <source>
        <dbReference type="EMBL" id="KAK2148706.1"/>
    </source>
</evidence>
<dbReference type="PANTHER" id="PTHR12027:SF101">
    <property type="entry name" value="PROTEIN WNT-4"/>
    <property type="match status" value="1"/>
</dbReference>
<dbReference type="FunFam" id="3.30.2460.20:FF:000001">
    <property type="entry name" value="Wnt homolog"/>
    <property type="match status" value="1"/>
</dbReference>
<dbReference type="SMART" id="SM00097">
    <property type="entry name" value="WNT1"/>
    <property type="match status" value="1"/>
</dbReference>
<evidence type="ECO:0000256" key="9">
    <source>
        <dbReference type="ARBA" id="ARBA00023288"/>
    </source>
</evidence>
<dbReference type="PRINTS" id="PR01349">
    <property type="entry name" value="WNTPROTEIN"/>
</dbReference>
<comment type="subcellular location">
    <subcellularLocation>
        <location evidence="1 10">Secreted</location>
        <location evidence="1 10">Extracellular space</location>
        <location evidence="1 10">Extracellular matrix</location>
    </subcellularLocation>
</comment>